<comment type="function">
    <text evidence="4 5">Cell division protein that is part of the divisome complex and is recruited early to the Z-ring. Probably stimulates Z-ring formation, perhaps through the cross-linking of FtsZ protofilaments. Its function overlaps with FtsA.</text>
</comment>
<comment type="similarity">
    <text evidence="5">Belongs to the SepF family.</text>
</comment>
<comment type="subcellular location">
    <subcellularLocation>
        <location evidence="5">Cytoplasm</location>
    </subcellularLocation>
    <text evidence="5">Localizes to the division site, in a FtsZ-dependent manner.</text>
</comment>
<keyword evidence="1 5" id="KW-0132">Cell division</keyword>
<accession>A0A9D5M2K2</accession>
<gene>
    <name evidence="5" type="primary">sepF</name>
    <name evidence="6" type="ORF">INF28_10930</name>
</gene>
<dbReference type="GO" id="GO:0043093">
    <property type="term" value="P:FtsZ-dependent cytokinesis"/>
    <property type="evidence" value="ECO:0007669"/>
    <property type="project" value="UniProtKB-UniRule"/>
</dbReference>
<reference evidence="6" key="1">
    <citation type="submission" date="2020-10" db="EMBL/GenBank/DDBJ databases">
        <title>ChiBAC.</title>
        <authorList>
            <person name="Zenner C."/>
            <person name="Hitch T.C.A."/>
            <person name="Clavel T."/>
        </authorList>
    </citation>
    <scope>NUCLEOTIDE SEQUENCE</scope>
    <source>
        <strain evidence="6">DSM 107454</strain>
    </source>
</reference>
<evidence type="ECO:0000313" key="6">
    <source>
        <dbReference type="EMBL" id="MBE5040971.1"/>
    </source>
</evidence>
<dbReference type="EMBL" id="JADCKB010000029">
    <property type="protein sequence ID" value="MBE5040971.1"/>
    <property type="molecule type" value="Genomic_DNA"/>
</dbReference>
<evidence type="ECO:0000313" key="7">
    <source>
        <dbReference type="Proteomes" id="UP000806542"/>
    </source>
</evidence>
<keyword evidence="7" id="KW-1185">Reference proteome</keyword>
<evidence type="ECO:0000256" key="1">
    <source>
        <dbReference type="ARBA" id="ARBA00022618"/>
    </source>
</evidence>
<evidence type="ECO:0000256" key="4">
    <source>
        <dbReference type="ARBA" id="ARBA00044936"/>
    </source>
</evidence>
<dbReference type="GO" id="GO:0000917">
    <property type="term" value="P:division septum assembly"/>
    <property type="evidence" value="ECO:0007669"/>
    <property type="project" value="UniProtKB-KW"/>
</dbReference>
<proteinExistence type="inferred from homology"/>
<dbReference type="PANTHER" id="PTHR35798">
    <property type="entry name" value="CELL DIVISION PROTEIN SEPF"/>
    <property type="match status" value="1"/>
</dbReference>
<dbReference type="Pfam" id="PF04472">
    <property type="entry name" value="SepF"/>
    <property type="match status" value="1"/>
</dbReference>
<dbReference type="InterPro" id="IPR007561">
    <property type="entry name" value="Cell_div_SepF/SepF-rel"/>
</dbReference>
<dbReference type="AlphaFoldDB" id="A0A9D5M2K2"/>
<keyword evidence="3 5" id="KW-0131">Cell cycle</keyword>
<comment type="caution">
    <text evidence="6">The sequence shown here is derived from an EMBL/GenBank/DDBJ whole genome shotgun (WGS) entry which is preliminary data.</text>
</comment>
<name>A0A9D5M2K2_9FIRM</name>
<protein>
    <recommendedName>
        <fullName evidence="5">Cell division protein SepF</fullName>
    </recommendedName>
</protein>
<dbReference type="PANTHER" id="PTHR35798:SF1">
    <property type="entry name" value="CELL DIVISION PROTEIN SEPF"/>
    <property type="match status" value="1"/>
</dbReference>
<keyword evidence="5" id="KW-0963">Cytoplasm</keyword>
<dbReference type="InterPro" id="IPR023052">
    <property type="entry name" value="Cell_div_SepF"/>
</dbReference>
<dbReference type="Gene3D" id="3.30.110.150">
    <property type="entry name" value="SepF-like protein"/>
    <property type="match status" value="1"/>
</dbReference>
<evidence type="ECO:0000256" key="5">
    <source>
        <dbReference type="HAMAP-Rule" id="MF_01197"/>
    </source>
</evidence>
<organism evidence="6 7">
    <name type="scientific">Ructibacterium gallinarum</name>
    <dbReference type="NCBI Taxonomy" id="2779355"/>
    <lineage>
        <taxon>Bacteria</taxon>
        <taxon>Bacillati</taxon>
        <taxon>Bacillota</taxon>
        <taxon>Clostridia</taxon>
        <taxon>Eubacteriales</taxon>
        <taxon>Oscillospiraceae</taxon>
        <taxon>Ructibacterium</taxon>
    </lineage>
</organism>
<dbReference type="GO" id="GO:0005737">
    <property type="term" value="C:cytoplasm"/>
    <property type="evidence" value="ECO:0007669"/>
    <property type="project" value="UniProtKB-SubCell"/>
</dbReference>
<evidence type="ECO:0000256" key="2">
    <source>
        <dbReference type="ARBA" id="ARBA00023210"/>
    </source>
</evidence>
<dbReference type="HAMAP" id="MF_01197">
    <property type="entry name" value="SepF"/>
    <property type="match status" value="1"/>
</dbReference>
<evidence type="ECO:0000256" key="3">
    <source>
        <dbReference type="ARBA" id="ARBA00023306"/>
    </source>
</evidence>
<dbReference type="Proteomes" id="UP000806542">
    <property type="component" value="Unassembled WGS sequence"/>
</dbReference>
<sequence length="153" mass="17000">MNNFMNKMLNFVGFDTEDGYDSDYYADDQADPVTDYDDEPVVERLASRRSSRVVKLHDNAPQQMKVVVIQPASFEEARDITNHLKSKKPIVVNLESVDKAVARRIVDFLSGAVYALDGDIQKVSNGIFLIAPNNVGIMGDDLTGSKGNFPWGN</sequence>
<keyword evidence="2 5" id="KW-0717">Septation</keyword>
<comment type="subunit">
    <text evidence="5">Homodimer. Interacts with FtsZ.</text>
</comment>
<dbReference type="InterPro" id="IPR038594">
    <property type="entry name" value="SepF-like_sf"/>
</dbReference>